<keyword evidence="2" id="KW-0813">Transport</keyword>
<accession>A0A410QB40</accession>
<dbReference type="KEGG" id="spoa:EQM13_06055"/>
<feature type="transmembrane region" description="Helical" evidence="9">
    <location>
        <begin position="95"/>
        <end position="119"/>
    </location>
</feature>
<dbReference type="PROSITE" id="PS50893">
    <property type="entry name" value="ABC_TRANSPORTER_2"/>
    <property type="match status" value="1"/>
</dbReference>
<keyword evidence="13" id="KW-1185">Reference proteome</keyword>
<dbReference type="InterPro" id="IPR027417">
    <property type="entry name" value="P-loop_NTPase"/>
</dbReference>
<dbReference type="InterPro" id="IPR017871">
    <property type="entry name" value="ABC_transporter-like_CS"/>
</dbReference>
<dbReference type="InterPro" id="IPR039421">
    <property type="entry name" value="Type_1_exporter"/>
</dbReference>
<dbReference type="SUPFAM" id="SSF90123">
    <property type="entry name" value="ABC transporter transmembrane region"/>
    <property type="match status" value="1"/>
</dbReference>
<name>A0A410QB40_9FIRM</name>
<keyword evidence="8 9" id="KW-0472">Membrane</keyword>
<dbReference type="FunFam" id="3.40.50.300:FF:000287">
    <property type="entry name" value="Multidrug ABC transporter ATP-binding protein"/>
    <property type="match status" value="1"/>
</dbReference>
<feature type="transmembrane region" description="Helical" evidence="9">
    <location>
        <begin position="290"/>
        <end position="317"/>
    </location>
</feature>
<dbReference type="InterPro" id="IPR011527">
    <property type="entry name" value="ABC1_TM_dom"/>
</dbReference>
<keyword evidence="7 9" id="KW-1133">Transmembrane helix</keyword>
<dbReference type="FunFam" id="1.20.1560.10:FF:000011">
    <property type="entry name" value="Multidrug ABC transporter ATP-binding protein"/>
    <property type="match status" value="1"/>
</dbReference>
<evidence type="ECO:0000256" key="5">
    <source>
        <dbReference type="ARBA" id="ARBA00022741"/>
    </source>
</evidence>
<dbReference type="GO" id="GO:0015421">
    <property type="term" value="F:ABC-type oligopeptide transporter activity"/>
    <property type="evidence" value="ECO:0007669"/>
    <property type="project" value="TreeGrafter"/>
</dbReference>
<dbReference type="SUPFAM" id="SSF52540">
    <property type="entry name" value="P-loop containing nucleoside triphosphate hydrolases"/>
    <property type="match status" value="1"/>
</dbReference>
<evidence type="ECO:0000256" key="4">
    <source>
        <dbReference type="ARBA" id="ARBA00022692"/>
    </source>
</evidence>
<dbReference type="EMBL" id="CP035282">
    <property type="protein sequence ID" value="QAT61180.1"/>
    <property type="molecule type" value="Genomic_DNA"/>
</dbReference>
<dbReference type="GO" id="GO:0005886">
    <property type="term" value="C:plasma membrane"/>
    <property type="evidence" value="ECO:0007669"/>
    <property type="project" value="UniProtKB-SubCell"/>
</dbReference>
<keyword evidence="4 9" id="KW-0812">Transmembrane</keyword>
<dbReference type="PANTHER" id="PTHR43394">
    <property type="entry name" value="ATP-DEPENDENT PERMEASE MDL1, MITOCHONDRIAL"/>
    <property type="match status" value="1"/>
</dbReference>
<sequence length="607" mass="67543">MENKNSEKIVQNIGLSGRGHRGPRNMAPIEKPKNFSETIKRLWGYFKGEKRLLTFVFLLVGIDVGVGLLAPYLIGKAIDNISPGIHAVDFRNLRIIALVLISVYITDGVVIFFQGWIVAGVSQRIVSGMRKVLFGKLQKLPLFYFDTHSNGEIMSRLTNDIDNISTTISQSTIQLMSGVLNILGALIMMIVLSPLLTVASLVTVPLVLFLTRGIAKKTEILFKEQQDVLGNLNGHIEESISGIQVIKSFNREDNIIRYFENINTQLCEVGTKAQIWSGFIMPMMNVINNFGFAVVAVSGGIMAVKNIITVGIIASFLSYSRQFSRPLNDLANIFNTLQSAVAGAERVFEILDEQEEIEDRENSLTLHDVKGDVEFKNVSFEYKKGIPVLKNINFKVERGSTIALVGPTGAGKTTIVNLLTRFYDVTEGEILIDGKDIRDYTRDSVRRCFGIVLQDTYLFSGTIKDNIKYGKIDASDEEIKEAAIMANAHQFINRMPQGYDTVLLEGGINLSQGERQLIAIARTVLANPSILVLDEATSSIDTRTEFKIQEAMLKIMKNRTTFIIAHRLSTIKGADVIMVVDGGRIVERGSHEELISKKGEYYRLYQG</sequence>
<dbReference type="CDD" id="cd18547">
    <property type="entry name" value="ABC_6TM_Tm288_like"/>
    <property type="match status" value="1"/>
</dbReference>
<evidence type="ECO:0000256" key="7">
    <source>
        <dbReference type="ARBA" id="ARBA00022989"/>
    </source>
</evidence>
<feature type="domain" description="ABC transporter" evidence="10">
    <location>
        <begin position="373"/>
        <end position="607"/>
    </location>
</feature>
<evidence type="ECO:0000313" key="13">
    <source>
        <dbReference type="Proteomes" id="UP000287969"/>
    </source>
</evidence>
<evidence type="ECO:0000256" key="9">
    <source>
        <dbReference type="SAM" id="Phobius"/>
    </source>
</evidence>
<dbReference type="PROSITE" id="PS00211">
    <property type="entry name" value="ABC_TRANSPORTER_1"/>
    <property type="match status" value="1"/>
</dbReference>
<reference evidence="13" key="1">
    <citation type="submission" date="2019-01" db="EMBL/GenBank/DDBJ databases">
        <title>Draft genomes of a novel of Sporanaerobacter strains.</title>
        <authorList>
            <person name="Ma S."/>
        </authorList>
    </citation>
    <scope>NUCLEOTIDE SEQUENCE [LARGE SCALE GENOMIC DNA]</scope>
    <source>
        <strain evidence="13">NJN-17</strain>
    </source>
</reference>
<evidence type="ECO:0000259" key="11">
    <source>
        <dbReference type="PROSITE" id="PS50929"/>
    </source>
</evidence>
<evidence type="ECO:0000256" key="2">
    <source>
        <dbReference type="ARBA" id="ARBA00022448"/>
    </source>
</evidence>
<dbReference type="AlphaFoldDB" id="A0A410QB40"/>
<dbReference type="OrthoDB" id="9762778at2"/>
<feature type="domain" description="ABC transmembrane type-1" evidence="11">
    <location>
        <begin position="55"/>
        <end position="339"/>
    </location>
</feature>
<dbReference type="Pfam" id="PF00005">
    <property type="entry name" value="ABC_tran"/>
    <property type="match status" value="1"/>
</dbReference>
<gene>
    <name evidence="12" type="ORF">EQM13_06055</name>
</gene>
<evidence type="ECO:0000259" key="10">
    <source>
        <dbReference type="PROSITE" id="PS50893"/>
    </source>
</evidence>
<dbReference type="GO" id="GO:0016887">
    <property type="term" value="F:ATP hydrolysis activity"/>
    <property type="evidence" value="ECO:0007669"/>
    <property type="project" value="InterPro"/>
</dbReference>
<dbReference type="Gene3D" id="1.20.1560.10">
    <property type="entry name" value="ABC transporter type 1, transmembrane domain"/>
    <property type="match status" value="1"/>
</dbReference>
<dbReference type="InterPro" id="IPR003593">
    <property type="entry name" value="AAA+_ATPase"/>
</dbReference>
<feature type="transmembrane region" description="Helical" evidence="9">
    <location>
        <begin position="52"/>
        <end position="74"/>
    </location>
</feature>
<evidence type="ECO:0000256" key="3">
    <source>
        <dbReference type="ARBA" id="ARBA00022475"/>
    </source>
</evidence>
<evidence type="ECO:0000313" key="12">
    <source>
        <dbReference type="EMBL" id="QAT61180.1"/>
    </source>
</evidence>
<dbReference type="SMART" id="SM00382">
    <property type="entry name" value="AAA"/>
    <property type="match status" value="1"/>
</dbReference>
<evidence type="ECO:0000256" key="6">
    <source>
        <dbReference type="ARBA" id="ARBA00022840"/>
    </source>
</evidence>
<dbReference type="Proteomes" id="UP000287969">
    <property type="component" value="Chromosome"/>
</dbReference>
<keyword evidence="5" id="KW-0547">Nucleotide-binding</keyword>
<protein>
    <submittedName>
        <fullName evidence="12">ABC transporter ATP-binding protein</fullName>
    </submittedName>
</protein>
<evidence type="ECO:0000256" key="1">
    <source>
        <dbReference type="ARBA" id="ARBA00004651"/>
    </source>
</evidence>
<comment type="subcellular location">
    <subcellularLocation>
        <location evidence="1">Cell membrane</location>
        <topology evidence="1">Multi-pass membrane protein</topology>
    </subcellularLocation>
</comment>
<organism evidence="12 13">
    <name type="scientific">Acidilutibacter cellobiosedens</name>
    <dbReference type="NCBI Taxonomy" id="2507161"/>
    <lineage>
        <taxon>Bacteria</taxon>
        <taxon>Bacillati</taxon>
        <taxon>Bacillota</taxon>
        <taxon>Tissierellia</taxon>
        <taxon>Tissierellales</taxon>
        <taxon>Acidilutibacteraceae</taxon>
        <taxon>Acidilutibacter</taxon>
    </lineage>
</organism>
<dbReference type="Gene3D" id="3.40.50.300">
    <property type="entry name" value="P-loop containing nucleotide triphosphate hydrolases"/>
    <property type="match status" value="1"/>
</dbReference>
<dbReference type="GO" id="GO:0005524">
    <property type="term" value="F:ATP binding"/>
    <property type="evidence" value="ECO:0007669"/>
    <property type="project" value="UniProtKB-KW"/>
</dbReference>
<feature type="transmembrane region" description="Helical" evidence="9">
    <location>
        <begin position="182"/>
        <end position="210"/>
    </location>
</feature>
<dbReference type="InterPro" id="IPR003439">
    <property type="entry name" value="ABC_transporter-like_ATP-bd"/>
</dbReference>
<keyword evidence="6 12" id="KW-0067">ATP-binding</keyword>
<keyword evidence="3" id="KW-1003">Cell membrane</keyword>
<dbReference type="InterPro" id="IPR036640">
    <property type="entry name" value="ABC1_TM_sf"/>
</dbReference>
<evidence type="ECO:0000256" key="8">
    <source>
        <dbReference type="ARBA" id="ARBA00023136"/>
    </source>
</evidence>
<dbReference type="PROSITE" id="PS50929">
    <property type="entry name" value="ABC_TM1F"/>
    <property type="match status" value="1"/>
</dbReference>
<dbReference type="PANTHER" id="PTHR43394:SF1">
    <property type="entry name" value="ATP-BINDING CASSETTE SUB-FAMILY B MEMBER 10, MITOCHONDRIAL"/>
    <property type="match status" value="1"/>
</dbReference>
<dbReference type="Pfam" id="PF00664">
    <property type="entry name" value="ABC_membrane"/>
    <property type="match status" value="1"/>
</dbReference>
<dbReference type="RefSeq" id="WP_071140816.1">
    <property type="nucleotide sequence ID" value="NZ_CP035282.1"/>
</dbReference>
<proteinExistence type="predicted"/>